<keyword evidence="3 4" id="KW-0732">Signal</keyword>
<dbReference type="RefSeq" id="WP_037278264.1">
    <property type="nucleotide sequence ID" value="NZ_KK088554.1"/>
</dbReference>
<comment type="subcellular location">
    <subcellularLocation>
        <location evidence="1">Cell envelope</location>
    </subcellularLocation>
</comment>
<dbReference type="GO" id="GO:0030246">
    <property type="term" value="F:carbohydrate binding"/>
    <property type="evidence" value="ECO:0007669"/>
    <property type="project" value="UniProtKB-ARBA"/>
</dbReference>
<sequence length="315" mass="31859">MRPRSILLAALAAAPEMALAQEVGTVALVLGQRGSGFHQAIACGARSAADELGVEVEIQAAANYAATEQIPLLNSVLATGPAAVVLDPTSSTSLVAPLAEAASQGVVIVAVDTTVDDPSMLSAEIATDNFQVGVETAKALVGLLDGRTGAVAQVNSIPGISTVDARIAGFEDEIAKHPELTYIGNQFASEDVAQAQQAFGSLMSAHPDLVGVAAQSNNPAIGIAGGIRAAGVADQVVAVGVDADPPEIEALKEGLLDALVIQQPWEMGHQGVTQAVAALRGEPVTTPIGTGTVTATAETIGAPEVIRFLYEGDCM</sequence>
<dbReference type="Gene3D" id="3.40.50.2300">
    <property type="match status" value="2"/>
</dbReference>
<name>A0A017HP97_9RHOB</name>
<gene>
    <name evidence="6" type="ORF">Rumeso_02910</name>
</gene>
<evidence type="ECO:0000256" key="3">
    <source>
        <dbReference type="ARBA" id="ARBA00022729"/>
    </source>
</evidence>
<dbReference type="Proteomes" id="UP000019666">
    <property type="component" value="Unassembled WGS sequence"/>
</dbReference>
<dbReference type="CDD" id="cd20007">
    <property type="entry name" value="PBP1_ABC_sugar_binding-like"/>
    <property type="match status" value="1"/>
</dbReference>
<protein>
    <submittedName>
        <fullName evidence="6">Ribose ABC transporter, periplasmic binding protein</fullName>
    </submittedName>
</protein>
<accession>A0A017HP97</accession>
<comment type="caution">
    <text evidence="6">The sequence shown here is derived from an EMBL/GenBank/DDBJ whole genome shotgun (WGS) entry which is preliminary data.</text>
</comment>
<feature type="domain" description="Periplasmic binding protein" evidence="5">
    <location>
        <begin position="26"/>
        <end position="282"/>
    </location>
</feature>
<feature type="chain" id="PRO_5001493047" evidence="4">
    <location>
        <begin position="21"/>
        <end position="315"/>
    </location>
</feature>
<feature type="signal peptide" evidence="4">
    <location>
        <begin position="1"/>
        <end position="20"/>
    </location>
</feature>
<dbReference type="InterPro" id="IPR025997">
    <property type="entry name" value="SBP_2_dom"/>
</dbReference>
<evidence type="ECO:0000256" key="2">
    <source>
        <dbReference type="ARBA" id="ARBA00007639"/>
    </source>
</evidence>
<dbReference type="InterPro" id="IPR028082">
    <property type="entry name" value="Peripla_BP_I"/>
</dbReference>
<organism evidence="6 7">
    <name type="scientific">Rubellimicrobium mesophilum DSM 19309</name>
    <dbReference type="NCBI Taxonomy" id="442562"/>
    <lineage>
        <taxon>Bacteria</taxon>
        <taxon>Pseudomonadati</taxon>
        <taxon>Pseudomonadota</taxon>
        <taxon>Alphaproteobacteria</taxon>
        <taxon>Rhodobacterales</taxon>
        <taxon>Roseobacteraceae</taxon>
        <taxon>Rubellimicrobium</taxon>
    </lineage>
</organism>
<dbReference type="HOGENOM" id="CLU_037628_3_3_5"/>
<evidence type="ECO:0000259" key="5">
    <source>
        <dbReference type="Pfam" id="PF13407"/>
    </source>
</evidence>
<evidence type="ECO:0000256" key="4">
    <source>
        <dbReference type="SAM" id="SignalP"/>
    </source>
</evidence>
<dbReference type="SUPFAM" id="SSF53822">
    <property type="entry name" value="Periplasmic binding protein-like I"/>
    <property type="match status" value="1"/>
</dbReference>
<dbReference type="OrthoDB" id="9804917at2"/>
<dbReference type="STRING" id="442562.Rumeso_02910"/>
<dbReference type="GO" id="GO:0030313">
    <property type="term" value="C:cell envelope"/>
    <property type="evidence" value="ECO:0007669"/>
    <property type="project" value="UniProtKB-SubCell"/>
</dbReference>
<dbReference type="PANTHER" id="PTHR46847">
    <property type="entry name" value="D-ALLOSE-BINDING PERIPLASMIC PROTEIN-RELATED"/>
    <property type="match status" value="1"/>
</dbReference>
<evidence type="ECO:0000313" key="7">
    <source>
        <dbReference type="Proteomes" id="UP000019666"/>
    </source>
</evidence>
<evidence type="ECO:0000256" key="1">
    <source>
        <dbReference type="ARBA" id="ARBA00004196"/>
    </source>
</evidence>
<proteinExistence type="inferred from homology"/>
<dbReference type="PANTHER" id="PTHR46847:SF1">
    <property type="entry name" value="D-ALLOSE-BINDING PERIPLASMIC PROTEIN-RELATED"/>
    <property type="match status" value="1"/>
</dbReference>
<dbReference type="EMBL" id="AOSK01000075">
    <property type="protein sequence ID" value="EYD75564.1"/>
    <property type="molecule type" value="Genomic_DNA"/>
</dbReference>
<keyword evidence="7" id="KW-1185">Reference proteome</keyword>
<dbReference type="Pfam" id="PF13407">
    <property type="entry name" value="Peripla_BP_4"/>
    <property type="match status" value="1"/>
</dbReference>
<comment type="similarity">
    <text evidence="2">Belongs to the bacterial solute-binding protein 2 family.</text>
</comment>
<reference evidence="6 7" key="1">
    <citation type="submission" date="2013-02" db="EMBL/GenBank/DDBJ databases">
        <authorList>
            <person name="Fiebig A."/>
            <person name="Goeker M."/>
            <person name="Klenk H.-P.P."/>
        </authorList>
    </citation>
    <scope>NUCLEOTIDE SEQUENCE [LARGE SCALE GENOMIC DNA]</scope>
    <source>
        <strain evidence="6 7">DSM 19309</strain>
    </source>
</reference>
<dbReference type="AlphaFoldDB" id="A0A017HP97"/>
<dbReference type="PATRIC" id="fig|442562.3.peg.2864"/>
<evidence type="ECO:0000313" key="6">
    <source>
        <dbReference type="EMBL" id="EYD75564.1"/>
    </source>
</evidence>